<dbReference type="STRING" id="329884.A0A4U0Y0K4"/>
<accession>A0A4U0Y0K4</accession>
<dbReference type="Gene3D" id="1.50.10.20">
    <property type="match status" value="1"/>
</dbReference>
<dbReference type="SUPFAM" id="SSF48208">
    <property type="entry name" value="Six-hairpin glycosidases"/>
    <property type="match status" value="1"/>
</dbReference>
<keyword evidence="8" id="KW-0325">Glycoprotein</keyword>
<comment type="subcellular location">
    <subcellularLocation>
        <location evidence="2">Endomembrane system</location>
    </subcellularLocation>
</comment>
<dbReference type="GO" id="GO:0008496">
    <property type="term" value="F:mannan endo-1,6-alpha-mannosidase activity"/>
    <property type="evidence" value="ECO:0007669"/>
    <property type="project" value="UniProtKB-EC"/>
</dbReference>
<protein>
    <recommendedName>
        <fullName evidence="4">mannan endo-1,6-alpha-mannosidase</fullName>
        <ecNumber evidence="4">3.2.1.101</ecNumber>
    </recommendedName>
</protein>
<dbReference type="GO" id="GO:0009272">
    <property type="term" value="P:fungal-type cell wall biogenesis"/>
    <property type="evidence" value="ECO:0007669"/>
    <property type="project" value="TreeGrafter"/>
</dbReference>
<dbReference type="GO" id="GO:0016052">
    <property type="term" value="P:carbohydrate catabolic process"/>
    <property type="evidence" value="ECO:0007669"/>
    <property type="project" value="InterPro"/>
</dbReference>
<keyword evidence="12" id="KW-1185">Reference proteome</keyword>
<proteinExistence type="inferred from homology"/>
<dbReference type="PANTHER" id="PTHR12145:SF41">
    <property type="entry name" value="MANNAN ENDO-1,6-ALPHA-MANNOSIDASE"/>
    <property type="match status" value="1"/>
</dbReference>
<dbReference type="EC" id="3.2.1.101" evidence="4"/>
<dbReference type="InterPro" id="IPR014480">
    <property type="entry name" value="Mannan-1_6-alpha_mannosidase"/>
</dbReference>
<feature type="signal peptide" evidence="10">
    <location>
        <begin position="1"/>
        <end position="23"/>
    </location>
</feature>
<dbReference type="InterPro" id="IPR005198">
    <property type="entry name" value="Glyco_hydro_76"/>
</dbReference>
<dbReference type="OrthoDB" id="4187847at2759"/>
<dbReference type="Proteomes" id="UP000309340">
    <property type="component" value="Unassembled WGS sequence"/>
</dbReference>
<evidence type="ECO:0000313" key="12">
    <source>
        <dbReference type="Proteomes" id="UP000309340"/>
    </source>
</evidence>
<evidence type="ECO:0000256" key="6">
    <source>
        <dbReference type="ARBA" id="ARBA00022801"/>
    </source>
</evidence>
<evidence type="ECO:0000256" key="3">
    <source>
        <dbReference type="ARBA" id="ARBA00009699"/>
    </source>
</evidence>
<evidence type="ECO:0000256" key="5">
    <source>
        <dbReference type="ARBA" id="ARBA00022729"/>
    </source>
</evidence>
<dbReference type="Pfam" id="PF03663">
    <property type="entry name" value="Glyco_hydro_76"/>
    <property type="match status" value="1"/>
</dbReference>
<evidence type="ECO:0000256" key="8">
    <source>
        <dbReference type="ARBA" id="ARBA00023180"/>
    </source>
</evidence>
<feature type="chain" id="PRO_5020626467" description="mannan endo-1,6-alpha-mannosidase" evidence="10">
    <location>
        <begin position="24"/>
        <end position="540"/>
    </location>
</feature>
<keyword evidence="5 10" id="KW-0732">Signal</keyword>
<comment type="caution">
    <text evidence="11">The sequence shown here is derived from an EMBL/GenBank/DDBJ whole genome shotgun (WGS) entry which is preliminary data.</text>
</comment>
<evidence type="ECO:0000256" key="1">
    <source>
        <dbReference type="ARBA" id="ARBA00001452"/>
    </source>
</evidence>
<keyword evidence="9" id="KW-0326">Glycosidase</keyword>
<evidence type="ECO:0000256" key="10">
    <source>
        <dbReference type="SAM" id="SignalP"/>
    </source>
</evidence>
<gene>
    <name evidence="11" type="ORF">B0A55_01584</name>
</gene>
<evidence type="ECO:0000256" key="2">
    <source>
        <dbReference type="ARBA" id="ARBA00004308"/>
    </source>
</evidence>
<dbReference type="InterPro" id="IPR008928">
    <property type="entry name" value="6-hairpin_glycosidase_sf"/>
</dbReference>
<dbReference type="PANTHER" id="PTHR12145">
    <property type="entry name" value="MANNAN ENDO-1,6-ALPHA-MANNOSIDASE DCW1"/>
    <property type="match status" value="1"/>
</dbReference>
<reference evidence="11 12" key="1">
    <citation type="submission" date="2017-03" db="EMBL/GenBank/DDBJ databases">
        <title>Genomes of endolithic fungi from Antarctica.</title>
        <authorList>
            <person name="Coleine C."/>
            <person name="Masonjones S."/>
            <person name="Stajich J.E."/>
        </authorList>
    </citation>
    <scope>NUCLEOTIDE SEQUENCE [LARGE SCALE GENOMIC DNA]</scope>
    <source>
        <strain evidence="11 12">CCFEE 5184</strain>
    </source>
</reference>
<dbReference type="AlphaFoldDB" id="A0A4U0Y0K4"/>
<sequence length="540" mass="57687">MKGSRSTIPALAGALLAAQSAMGITLDTTDPNSIKTAASTIAHGMMSYYTGNQTGGTPGLLPGPYYWWESGAMFGSLIDYWYYTEDSTYNDVVSQALLFQTGPEDDFMPPNQTKSEGNDDQGFWGMAAMTAAEAKFPNPPPNQPQWLALAQAVFNSQAIRWDNTSCAGGLKWQIFTFNTGYNYKNSISNGCFFNLAARLGYYTKNQTYFDWAEREWEWVESVGLISPTYQVFDGTNDDLNCSQLNHLQWSYNAGVYLLGASVMWNQLTASSYLLQTTGATQSTWETRVRGLITATSVFFQNNIMYEVACEPSNNCDTDQLSFKAYLSRWMAASSKVAPFVGDLVATQLQTSAKAAASSCSGGNDGVTCGTKWYHNGWDNTWGVGQQMNALEVIQGLLIDSVPGPVSNQTGGISVGNPAAGTGGDTSPGAPTGTISTGDRAGAGILTAGILVGLLGGAWNWFSITLTLTGVPFWKWRIGAGGGIVFSDPIAGGGGGGGWDSKLAKLGSFQDVWQLVRGLGLGATANGWFSSRAFAASQLGW</sequence>
<keyword evidence="6" id="KW-0378">Hydrolase</keyword>
<comment type="catalytic activity">
    <reaction evidence="1">
        <text>Random hydrolysis of (1-&gt;6)-alpha-D-mannosidic linkages in unbranched (1-&gt;6)-mannans.</text>
        <dbReference type="EC" id="3.2.1.101"/>
    </reaction>
</comment>
<dbReference type="GO" id="GO:0012505">
    <property type="term" value="C:endomembrane system"/>
    <property type="evidence" value="ECO:0007669"/>
    <property type="project" value="UniProtKB-SubCell"/>
</dbReference>
<evidence type="ECO:0000256" key="4">
    <source>
        <dbReference type="ARBA" id="ARBA00012350"/>
    </source>
</evidence>
<comment type="similarity">
    <text evidence="3">Belongs to the glycosyl hydrolase 76 family.</text>
</comment>
<dbReference type="EMBL" id="NAJQ01000044">
    <property type="protein sequence ID" value="TKA81868.1"/>
    <property type="molecule type" value="Genomic_DNA"/>
</dbReference>
<keyword evidence="7" id="KW-0472">Membrane</keyword>
<evidence type="ECO:0000256" key="9">
    <source>
        <dbReference type="ARBA" id="ARBA00023295"/>
    </source>
</evidence>
<dbReference type="FunFam" id="1.50.10.20:FF:000006">
    <property type="entry name" value="Mannan endo-1,6-alpha-mannosidase"/>
    <property type="match status" value="1"/>
</dbReference>
<evidence type="ECO:0000313" key="11">
    <source>
        <dbReference type="EMBL" id="TKA81868.1"/>
    </source>
</evidence>
<evidence type="ECO:0000256" key="7">
    <source>
        <dbReference type="ARBA" id="ARBA00023136"/>
    </source>
</evidence>
<name>A0A4U0Y0K4_9PEZI</name>
<organism evidence="11 12">
    <name type="scientific">Friedmanniomyces simplex</name>
    <dbReference type="NCBI Taxonomy" id="329884"/>
    <lineage>
        <taxon>Eukaryota</taxon>
        <taxon>Fungi</taxon>
        <taxon>Dikarya</taxon>
        <taxon>Ascomycota</taxon>
        <taxon>Pezizomycotina</taxon>
        <taxon>Dothideomycetes</taxon>
        <taxon>Dothideomycetidae</taxon>
        <taxon>Mycosphaerellales</taxon>
        <taxon>Teratosphaeriaceae</taxon>
        <taxon>Friedmanniomyces</taxon>
    </lineage>
</organism>